<organism evidence="3 4">
    <name type="scientific">Paludisphaera borealis</name>
    <dbReference type="NCBI Taxonomy" id="1387353"/>
    <lineage>
        <taxon>Bacteria</taxon>
        <taxon>Pseudomonadati</taxon>
        <taxon>Planctomycetota</taxon>
        <taxon>Planctomycetia</taxon>
        <taxon>Isosphaerales</taxon>
        <taxon>Isosphaeraceae</taxon>
        <taxon>Paludisphaera</taxon>
    </lineage>
</organism>
<gene>
    <name evidence="3" type="ORF">BSF38_04881</name>
</gene>
<keyword evidence="4" id="KW-1185">Reference proteome</keyword>
<dbReference type="KEGG" id="pbor:BSF38_04881"/>
<name>A0A1U7CWJ6_9BACT</name>
<dbReference type="AlphaFoldDB" id="A0A1U7CWJ6"/>
<feature type="region of interest" description="Disordered" evidence="1">
    <location>
        <begin position="127"/>
        <end position="146"/>
    </location>
</feature>
<reference evidence="4" key="1">
    <citation type="submission" date="2016-12" db="EMBL/GenBank/DDBJ databases">
        <title>Comparative genomics of four Isosphaeraceae planctomycetes: a common pool of plasmids and glycoside hydrolase genes.</title>
        <authorList>
            <person name="Ivanova A."/>
        </authorList>
    </citation>
    <scope>NUCLEOTIDE SEQUENCE [LARGE SCALE GENOMIC DNA]</scope>
    <source>
        <strain evidence="4">PX4</strain>
    </source>
</reference>
<proteinExistence type="predicted"/>
<evidence type="ECO:0000256" key="1">
    <source>
        <dbReference type="SAM" id="MobiDB-lite"/>
    </source>
</evidence>
<evidence type="ECO:0008006" key="5">
    <source>
        <dbReference type="Google" id="ProtNLM"/>
    </source>
</evidence>
<dbReference type="EMBL" id="CP019082">
    <property type="protein sequence ID" value="APW63317.1"/>
    <property type="molecule type" value="Genomic_DNA"/>
</dbReference>
<evidence type="ECO:0000256" key="2">
    <source>
        <dbReference type="SAM" id="SignalP"/>
    </source>
</evidence>
<feature type="chain" id="PRO_5012211309" description="PEP-CTERM protein-sorting domain-containing protein" evidence="2">
    <location>
        <begin position="38"/>
        <end position="344"/>
    </location>
</feature>
<evidence type="ECO:0000313" key="3">
    <source>
        <dbReference type="EMBL" id="APW63317.1"/>
    </source>
</evidence>
<dbReference type="OrthoDB" id="272249at2"/>
<accession>A0A1U7CWJ6</accession>
<evidence type="ECO:0000313" key="4">
    <source>
        <dbReference type="Proteomes" id="UP000186309"/>
    </source>
</evidence>
<dbReference type="Proteomes" id="UP000186309">
    <property type="component" value="Chromosome"/>
</dbReference>
<keyword evidence="2" id="KW-0732">Signal</keyword>
<dbReference type="NCBIfam" id="NF038122">
    <property type="entry name" value="metallo_LGF"/>
    <property type="match status" value="1"/>
</dbReference>
<sequence length="344" mass="35559">MKNVDGLTGRPQRHRFLAWGLLAPVVAASMLCSNAQAYSGLTINATFDSSITSLPDAVAIEGAINSAISVLEHDISSPITVSILFQNMNSGLGESTSGVYTLSYFDYYNALKAHMTTPEQLTALASLGQAPTSSSSPNPVNGSTSMEISAPQGRMLGFDTPGVVTGPGGTYDTIIGLNTSITSPPQGLAGYYGLQAVANHELDEALGIGGLGSFLGTSLSGVGSLDLYRYSAPGVRSFTTDQNANSYFSLDGGKTVLSYFNQIAGADYGDWAGGANPQVQDAFGTPGTNPALGANELASFSAIGYSLSAQAVPEPSSFAMLGTAILFFSGHCWSRSKQRARVAA</sequence>
<feature type="compositionally biased region" description="Polar residues" evidence="1">
    <location>
        <begin position="129"/>
        <end position="146"/>
    </location>
</feature>
<feature type="signal peptide" evidence="2">
    <location>
        <begin position="1"/>
        <end position="37"/>
    </location>
</feature>
<protein>
    <recommendedName>
        <fullName evidence="5">PEP-CTERM protein-sorting domain-containing protein</fullName>
    </recommendedName>
</protein>
<dbReference type="RefSeq" id="WP_145952305.1">
    <property type="nucleotide sequence ID" value="NZ_CP019082.1"/>
</dbReference>